<dbReference type="HOGENOM" id="CLU_079631_0_0_11"/>
<keyword evidence="6" id="KW-0406">Ion transport</keyword>
<organism evidence="9 10">
    <name type="scientific">Mycolicibacterium rhodesiae (strain NBB3)</name>
    <name type="common">Mycobacterium rhodesiae</name>
    <dbReference type="NCBI Taxonomy" id="710685"/>
    <lineage>
        <taxon>Bacteria</taxon>
        <taxon>Bacillati</taxon>
        <taxon>Actinomycetota</taxon>
        <taxon>Actinomycetes</taxon>
        <taxon>Mycobacteriales</taxon>
        <taxon>Mycobacteriaceae</taxon>
        <taxon>Mycolicibacterium</taxon>
    </lineage>
</organism>
<dbReference type="GO" id="GO:0005886">
    <property type="term" value="C:plasma membrane"/>
    <property type="evidence" value="ECO:0007669"/>
    <property type="project" value="UniProtKB-SubCell"/>
</dbReference>
<dbReference type="Pfam" id="PF13304">
    <property type="entry name" value="AAA_21"/>
    <property type="match status" value="1"/>
</dbReference>
<dbReference type="PANTHER" id="PTHR42771">
    <property type="entry name" value="IRON(3+)-HYDROXAMATE IMPORT ATP-BINDING PROTEIN FHUC"/>
    <property type="match status" value="1"/>
</dbReference>
<evidence type="ECO:0000256" key="7">
    <source>
        <dbReference type="ARBA" id="ARBA00023136"/>
    </source>
</evidence>
<dbReference type="SUPFAM" id="SSF52540">
    <property type="entry name" value="P-loop containing nucleoside triphosphate hydrolases"/>
    <property type="match status" value="1"/>
</dbReference>
<evidence type="ECO:0000256" key="1">
    <source>
        <dbReference type="ARBA" id="ARBA00004202"/>
    </source>
</evidence>
<keyword evidence="10" id="KW-1185">Reference proteome</keyword>
<keyword evidence="2" id="KW-0813">Transport</keyword>
<dbReference type="Gene3D" id="3.40.50.300">
    <property type="entry name" value="P-loop containing nucleotide triphosphate hydrolases"/>
    <property type="match status" value="2"/>
</dbReference>
<dbReference type="InterPro" id="IPR038729">
    <property type="entry name" value="Rad50/SbcC_AAA"/>
</dbReference>
<protein>
    <submittedName>
        <fullName evidence="9">Putative ATPase</fullName>
    </submittedName>
</protein>
<dbReference type="PANTHER" id="PTHR42771:SF2">
    <property type="entry name" value="IRON(3+)-HYDROXAMATE IMPORT ATP-BINDING PROTEIN FHUC"/>
    <property type="match status" value="1"/>
</dbReference>
<dbReference type="STRING" id="710685.MycrhN_1928"/>
<dbReference type="SMART" id="SM00382">
    <property type="entry name" value="AAA"/>
    <property type="match status" value="1"/>
</dbReference>
<dbReference type="InterPro" id="IPR003593">
    <property type="entry name" value="AAA+_ATPase"/>
</dbReference>
<dbReference type="GO" id="GO:0006826">
    <property type="term" value="P:iron ion transport"/>
    <property type="evidence" value="ECO:0007669"/>
    <property type="project" value="UniProtKB-KW"/>
</dbReference>
<dbReference type="EMBL" id="CP003169">
    <property type="protein sequence ID" value="AEV72535.1"/>
    <property type="molecule type" value="Genomic_DNA"/>
</dbReference>
<dbReference type="Pfam" id="PF13476">
    <property type="entry name" value="AAA_23"/>
    <property type="match status" value="1"/>
</dbReference>
<sequence>MILQQISLDLEKASDSWYLDIPVVAQLAEQPLALDAPVTVIVGENGSGKSTLLEAIAASWAARLRGAVKHWTPRAGDEDSDLHWAVRLQGEFPPPAGGCFLRAEAMHQLFTEVDRNTPQGIPHQVFGGALNARSHGESFLAFLSSRDTERGLFILDEPEAALSFNSCLQLMVLMDTLVADGSQVLLATHSPVLAAFPGATIVELGEHGRRVSTWEDLPMVGHWRQFLSAPETYLRHLFASG</sequence>
<keyword evidence="7" id="KW-0472">Membrane</keyword>
<dbReference type="GO" id="GO:0006302">
    <property type="term" value="P:double-strand break repair"/>
    <property type="evidence" value="ECO:0007669"/>
    <property type="project" value="InterPro"/>
</dbReference>
<evidence type="ECO:0000313" key="10">
    <source>
        <dbReference type="Proteomes" id="UP000005442"/>
    </source>
</evidence>
<evidence type="ECO:0000259" key="8">
    <source>
        <dbReference type="SMART" id="SM00382"/>
    </source>
</evidence>
<keyword evidence="3" id="KW-1003">Cell membrane</keyword>
<feature type="domain" description="AAA+ ATPase" evidence="8">
    <location>
        <begin position="35"/>
        <end position="209"/>
    </location>
</feature>
<evidence type="ECO:0000256" key="5">
    <source>
        <dbReference type="ARBA" id="ARBA00023004"/>
    </source>
</evidence>
<dbReference type="InterPro" id="IPR003959">
    <property type="entry name" value="ATPase_AAA_core"/>
</dbReference>
<dbReference type="GO" id="GO:0016887">
    <property type="term" value="F:ATP hydrolysis activity"/>
    <property type="evidence" value="ECO:0007669"/>
    <property type="project" value="InterPro"/>
</dbReference>
<comment type="subcellular location">
    <subcellularLocation>
        <location evidence="1">Cell membrane</location>
        <topology evidence="1">Peripheral membrane protein</topology>
    </subcellularLocation>
</comment>
<evidence type="ECO:0000256" key="6">
    <source>
        <dbReference type="ARBA" id="ARBA00023065"/>
    </source>
</evidence>
<evidence type="ECO:0000313" key="9">
    <source>
        <dbReference type="EMBL" id="AEV72535.1"/>
    </source>
</evidence>
<name>G8RNK5_MYCRN</name>
<keyword evidence="4" id="KW-0410">Iron transport</keyword>
<evidence type="ECO:0000256" key="3">
    <source>
        <dbReference type="ARBA" id="ARBA00022475"/>
    </source>
</evidence>
<dbReference type="CDD" id="cd00267">
    <property type="entry name" value="ABC_ATPase"/>
    <property type="match status" value="1"/>
</dbReference>
<reference evidence="9 10" key="1">
    <citation type="submission" date="2011-12" db="EMBL/GenBank/DDBJ databases">
        <title>Complete sequence of Mycobacterium rhodesiae NBB3.</title>
        <authorList>
            <consortium name="US DOE Joint Genome Institute"/>
            <person name="Lucas S."/>
            <person name="Han J."/>
            <person name="Lapidus A."/>
            <person name="Cheng J.-F."/>
            <person name="Goodwin L."/>
            <person name="Pitluck S."/>
            <person name="Peters L."/>
            <person name="Mikhailova N."/>
            <person name="Gu W."/>
            <person name="Detter J.C."/>
            <person name="Han C."/>
            <person name="Tapia R."/>
            <person name="Land M."/>
            <person name="Hauser L."/>
            <person name="Kyrpides N."/>
            <person name="Ivanova N."/>
            <person name="Pagani I."/>
            <person name="Mattes T."/>
            <person name="Holmes A."/>
            <person name="Rutledge P."/>
            <person name="Paulsen I."/>
            <person name="Coleman N."/>
            <person name="Woyke T."/>
        </authorList>
    </citation>
    <scope>NUCLEOTIDE SEQUENCE [LARGE SCALE GENOMIC DNA]</scope>
    <source>
        <strain evidence="9 10">NBB3</strain>
    </source>
</reference>
<keyword evidence="5" id="KW-0408">Iron</keyword>
<dbReference type="Proteomes" id="UP000005442">
    <property type="component" value="Chromosome"/>
</dbReference>
<dbReference type="InterPro" id="IPR027417">
    <property type="entry name" value="P-loop_NTPase"/>
</dbReference>
<proteinExistence type="predicted"/>
<dbReference type="eggNOG" id="COG3910">
    <property type="taxonomic scope" value="Bacteria"/>
</dbReference>
<evidence type="ECO:0000256" key="4">
    <source>
        <dbReference type="ARBA" id="ARBA00022496"/>
    </source>
</evidence>
<dbReference type="PATRIC" id="fig|710685.3.peg.1938"/>
<accession>G8RNK5</accession>
<evidence type="ECO:0000256" key="2">
    <source>
        <dbReference type="ARBA" id="ARBA00022448"/>
    </source>
</evidence>
<dbReference type="InterPro" id="IPR051535">
    <property type="entry name" value="Siderophore_ABC-ATPase"/>
</dbReference>
<gene>
    <name evidence="9" type="ordered locus">MycrhN_1928</name>
</gene>
<dbReference type="KEGG" id="mrh:MycrhN_1928"/>
<dbReference type="RefSeq" id="WP_014210349.1">
    <property type="nucleotide sequence ID" value="NC_016604.1"/>
</dbReference>
<dbReference type="AlphaFoldDB" id="G8RNK5"/>